<feature type="non-terminal residue" evidence="1">
    <location>
        <position position="53"/>
    </location>
</feature>
<gene>
    <name evidence="1" type="ORF">KI387_044465</name>
</gene>
<comment type="caution">
    <text evidence="1">The sequence shown here is derived from an EMBL/GenBank/DDBJ whole genome shotgun (WGS) entry which is preliminary data.</text>
</comment>
<evidence type="ECO:0000313" key="1">
    <source>
        <dbReference type="EMBL" id="KAH9324008.1"/>
    </source>
</evidence>
<protein>
    <submittedName>
        <fullName evidence="1">Uncharacterized protein</fullName>
    </submittedName>
</protein>
<name>A0AA38GKX4_TAXCH</name>
<proteinExistence type="predicted"/>
<accession>A0AA38GKX4</accession>
<evidence type="ECO:0000313" key="2">
    <source>
        <dbReference type="Proteomes" id="UP000824469"/>
    </source>
</evidence>
<dbReference type="EMBL" id="JAHRHJ020000003">
    <property type="protein sequence ID" value="KAH9324008.1"/>
    <property type="molecule type" value="Genomic_DNA"/>
</dbReference>
<dbReference type="AlphaFoldDB" id="A0AA38GKX4"/>
<dbReference type="Proteomes" id="UP000824469">
    <property type="component" value="Unassembled WGS sequence"/>
</dbReference>
<keyword evidence="2" id="KW-1185">Reference proteome</keyword>
<reference evidence="1 2" key="1">
    <citation type="journal article" date="2021" name="Nat. Plants">
        <title>The Taxus genome provides insights into paclitaxel biosynthesis.</title>
        <authorList>
            <person name="Xiong X."/>
            <person name="Gou J."/>
            <person name="Liao Q."/>
            <person name="Li Y."/>
            <person name="Zhou Q."/>
            <person name="Bi G."/>
            <person name="Li C."/>
            <person name="Du R."/>
            <person name="Wang X."/>
            <person name="Sun T."/>
            <person name="Guo L."/>
            <person name="Liang H."/>
            <person name="Lu P."/>
            <person name="Wu Y."/>
            <person name="Zhang Z."/>
            <person name="Ro D.K."/>
            <person name="Shang Y."/>
            <person name="Huang S."/>
            <person name="Yan J."/>
        </authorList>
    </citation>
    <scope>NUCLEOTIDE SEQUENCE [LARGE SCALE GENOMIC DNA]</scope>
    <source>
        <strain evidence="1">Ta-2019</strain>
    </source>
</reference>
<organism evidence="1 2">
    <name type="scientific">Taxus chinensis</name>
    <name type="common">Chinese yew</name>
    <name type="synonym">Taxus wallichiana var. chinensis</name>
    <dbReference type="NCBI Taxonomy" id="29808"/>
    <lineage>
        <taxon>Eukaryota</taxon>
        <taxon>Viridiplantae</taxon>
        <taxon>Streptophyta</taxon>
        <taxon>Embryophyta</taxon>
        <taxon>Tracheophyta</taxon>
        <taxon>Spermatophyta</taxon>
        <taxon>Pinopsida</taxon>
        <taxon>Pinidae</taxon>
        <taxon>Conifers II</taxon>
        <taxon>Cupressales</taxon>
        <taxon>Taxaceae</taxon>
        <taxon>Taxus</taxon>
    </lineage>
</organism>
<sequence length="53" mass="5927">MQNENTWLLKDIRHVPKSRQNLISLGKLGSDGCTVSFTVDSWKVTKGALVVVR</sequence>